<accession>A0A317ZTK3</accession>
<evidence type="ECO:0008006" key="4">
    <source>
        <dbReference type="Google" id="ProtNLM"/>
    </source>
</evidence>
<dbReference type="RefSeq" id="WP_110128155.1">
    <property type="nucleotide sequence ID" value="NZ_QHLY01000012.1"/>
</dbReference>
<feature type="region of interest" description="Disordered" evidence="1">
    <location>
        <begin position="253"/>
        <end position="278"/>
    </location>
</feature>
<dbReference type="SUPFAM" id="SSF47240">
    <property type="entry name" value="Ferritin-like"/>
    <property type="match status" value="1"/>
</dbReference>
<dbReference type="InterPro" id="IPR009078">
    <property type="entry name" value="Ferritin-like_SF"/>
</dbReference>
<comment type="caution">
    <text evidence="2">The sequence shown here is derived from an EMBL/GenBank/DDBJ whole genome shotgun (WGS) entry which is preliminary data.</text>
</comment>
<protein>
    <recommendedName>
        <fullName evidence="4">Ferritin-like domain-containing protein</fullName>
    </recommendedName>
</protein>
<dbReference type="AlphaFoldDB" id="A0A317ZTK3"/>
<reference evidence="2 3" key="1">
    <citation type="submission" date="2018-05" db="EMBL/GenBank/DDBJ databases">
        <title>Genetic diversity of glacier-inhabiting Cryobacterium bacteria in China and description of Cryobacterium mengkeensis sp. nov. and Arthrobacter glacialis sp. nov.</title>
        <authorList>
            <person name="Liu Q."/>
            <person name="Xin Y.-H."/>
        </authorList>
    </citation>
    <scope>NUCLEOTIDE SEQUENCE [LARGE SCALE GENOMIC DNA]</scope>
    <source>
        <strain evidence="2 3">SK-1</strain>
    </source>
</reference>
<dbReference type="EMBL" id="QHLY01000012">
    <property type="protein sequence ID" value="PXA68489.1"/>
    <property type="molecule type" value="Genomic_DNA"/>
</dbReference>
<dbReference type="Proteomes" id="UP000246722">
    <property type="component" value="Unassembled WGS sequence"/>
</dbReference>
<evidence type="ECO:0000313" key="2">
    <source>
        <dbReference type="EMBL" id="PXA68489.1"/>
    </source>
</evidence>
<gene>
    <name evidence="2" type="ORF">CTB96_18020</name>
</gene>
<keyword evidence="3" id="KW-1185">Reference proteome</keyword>
<evidence type="ECO:0000256" key="1">
    <source>
        <dbReference type="SAM" id="MobiDB-lite"/>
    </source>
</evidence>
<dbReference type="CDD" id="cd00657">
    <property type="entry name" value="Ferritin_like"/>
    <property type="match status" value="1"/>
</dbReference>
<organism evidence="2 3">
    <name type="scientific">Cryobacterium arcticum</name>
    <dbReference type="NCBI Taxonomy" id="670052"/>
    <lineage>
        <taxon>Bacteria</taxon>
        <taxon>Bacillati</taxon>
        <taxon>Actinomycetota</taxon>
        <taxon>Actinomycetes</taxon>
        <taxon>Micrococcales</taxon>
        <taxon>Microbacteriaceae</taxon>
        <taxon>Cryobacterium</taxon>
    </lineage>
</organism>
<name>A0A317ZTK3_9MICO</name>
<proteinExistence type="predicted"/>
<dbReference type="OrthoDB" id="5122030at2"/>
<sequence>MNQKEHPQTVEFEAWASYFTANLARHERLDALIPWDTPCALPHRDAAALARSLQRFELGEGGEGTGLLARARSRHDPAYDAALKLFIAEEQKHSALFLAALGHLGVEPLGSHWSDAAFVRLRRLVGLRTEITLFLIAETVAMEYFLALRRSDDPVVQGVARRILTDEVEHVRFQIDQLRAGFAGVPRPGRVVAASAAWVVAVGAATVLAIDHGPALRALGLRPSTFWRRALGHFGRSAPLAFRLSRRVAPVGPMAEPREHPLQPAGSGQRTVVRDCRG</sequence>
<evidence type="ECO:0000313" key="3">
    <source>
        <dbReference type="Proteomes" id="UP000246722"/>
    </source>
</evidence>